<dbReference type="RefSeq" id="WP_277536667.1">
    <property type="nucleotide sequence ID" value="NZ_JAPDIA010000008.1"/>
</dbReference>
<keyword evidence="2" id="KW-0131">Cell cycle</keyword>
<name>A0A9X4KY37_9BACL</name>
<feature type="domain" description="Cyclic-phosphate processing Receiver" evidence="1">
    <location>
        <begin position="2"/>
        <end position="85"/>
    </location>
</feature>
<accession>A0A9X4KY37</accession>
<comment type="caution">
    <text evidence="2">The sequence shown here is derived from an EMBL/GenBank/DDBJ whole genome shotgun (WGS) entry which is preliminary data.</text>
</comment>
<keyword evidence="2" id="KW-0132">Cell division</keyword>
<reference evidence="2" key="1">
    <citation type="submission" date="2022-10" db="EMBL/GenBank/DDBJ databases">
        <title>Comparative genomic analysis of Cohnella hashimotonis sp. nov., isolated from the International Space Station.</title>
        <authorList>
            <person name="Simpson A."/>
            <person name="Venkateswaran K."/>
        </authorList>
    </citation>
    <scope>NUCLEOTIDE SEQUENCE</scope>
    <source>
        <strain evidence="2">DSM 28161</strain>
    </source>
</reference>
<sequence>MINVYLDDVRPCPAGFVAARTAEECLLLLREYEVNVLSLDYELGYGQPSGFAVVAGLIAAGTHPREVYVHSSSMMGRAQMVKGLRDAGIAGLIVHDGPMPPAVLEAAASSAAGSGKDEAP</sequence>
<dbReference type="EMBL" id="JAPDIA010000008">
    <property type="protein sequence ID" value="MDG0812987.1"/>
    <property type="molecule type" value="Genomic_DNA"/>
</dbReference>
<proteinExistence type="predicted"/>
<protein>
    <submittedName>
        <fullName evidence="2">Cell division protein FtsJ</fullName>
    </submittedName>
</protein>
<dbReference type="InterPro" id="IPR046909">
    <property type="entry name" value="cREC_REC"/>
</dbReference>
<evidence type="ECO:0000259" key="1">
    <source>
        <dbReference type="Pfam" id="PF20274"/>
    </source>
</evidence>
<dbReference type="AlphaFoldDB" id="A0A9X4KY37"/>
<evidence type="ECO:0000313" key="3">
    <source>
        <dbReference type="Proteomes" id="UP001153404"/>
    </source>
</evidence>
<keyword evidence="3" id="KW-1185">Reference proteome</keyword>
<organism evidence="2 3">
    <name type="scientific">Cohnella rhizosphaerae</name>
    <dbReference type="NCBI Taxonomy" id="1457232"/>
    <lineage>
        <taxon>Bacteria</taxon>
        <taxon>Bacillati</taxon>
        <taxon>Bacillota</taxon>
        <taxon>Bacilli</taxon>
        <taxon>Bacillales</taxon>
        <taxon>Paenibacillaceae</taxon>
        <taxon>Cohnella</taxon>
    </lineage>
</organism>
<dbReference type="GO" id="GO:0051301">
    <property type="term" value="P:cell division"/>
    <property type="evidence" value="ECO:0007669"/>
    <property type="project" value="UniProtKB-KW"/>
</dbReference>
<dbReference type="Proteomes" id="UP001153404">
    <property type="component" value="Unassembled WGS sequence"/>
</dbReference>
<dbReference type="Pfam" id="PF20274">
    <property type="entry name" value="cREC_REC"/>
    <property type="match status" value="1"/>
</dbReference>
<gene>
    <name evidence="2" type="ORF">OMP40_29460</name>
</gene>
<evidence type="ECO:0000313" key="2">
    <source>
        <dbReference type="EMBL" id="MDG0812987.1"/>
    </source>
</evidence>